<dbReference type="InterPro" id="IPR011009">
    <property type="entry name" value="Kinase-like_dom_sf"/>
</dbReference>
<comment type="caution">
    <text evidence="7">The sequence shown here is derived from an EMBL/GenBank/DDBJ whole genome shotgun (WGS) entry which is preliminary data.</text>
</comment>
<dbReference type="InterPro" id="IPR011335">
    <property type="entry name" value="Restrct_endonuc-II-like"/>
</dbReference>
<dbReference type="Gene3D" id="3.40.50.300">
    <property type="entry name" value="P-loop containing nucleotide triphosphate hydrolases"/>
    <property type="match status" value="2"/>
</dbReference>
<dbReference type="Gene3D" id="3.30.200.20">
    <property type="entry name" value="Phosphorylase Kinase, domain 1"/>
    <property type="match status" value="1"/>
</dbReference>
<evidence type="ECO:0000259" key="6">
    <source>
        <dbReference type="PROSITE" id="PS51194"/>
    </source>
</evidence>
<dbReference type="PROSITE" id="PS51194">
    <property type="entry name" value="HELICASE_CTER"/>
    <property type="match status" value="1"/>
</dbReference>
<dbReference type="Proteomes" id="UP001183390">
    <property type="component" value="Unassembled WGS sequence"/>
</dbReference>
<feature type="domain" description="Helicase C-terminal" evidence="6">
    <location>
        <begin position="1275"/>
        <end position="1420"/>
    </location>
</feature>
<dbReference type="InterPro" id="IPR000719">
    <property type="entry name" value="Prot_kinase_dom"/>
</dbReference>
<evidence type="ECO:0000313" key="8">
    <source>
        <dbReference type="Proteomes" id="UP001183390"/>
    </source>
</evidence>
<dbReference type="Pfam" id="PF00271">
    <property type="entry name" value="Helicase_C"/>
    <property type="match status" value="1"/>
</dbReference>
<keyword evidence="1" id="KW-0547">Nucleotide-binding</keyword>
<accession>A0ABU2M945</accession>
<dbReference type="PROSITE" id="PS50011">
    <property type="entry name" value="PROTEIN_KINASE_DOM"/>
    <property type="match status" value="1"/>
</dbReference>
<dbReference type="Pfam" id="PF00069">
    <property type="entry name" value="Pkinase"/>
    <property type="match status" value="1"/>
</dbReference>
<dbReference type="GO" id="GO:0016301">
    <property type="term" value="F:kinase activity"/>
    <property type="evidence" value="ECO:0007669"/>
    <property type="project" value="UniProtKB-KW"/>
</dbReference>
<evidence type="ECO:0000256" key="3">
    <source>
        <dbReference type="SAM" id="Coils"/>
    </source>
</evidence>
<dbReference type="Pfam" id="PF09369">
    <property type="entry name" value="MZB"/>
    <property type="match status" value="1"/>
</dbReference>
<dbReference type="Gene3D" id="1.10.510.10">
    <property type="entry name" value="Transferase(Phosphotransferase) domain 1"/>
    <property type="match status" value="1"/>
</dbReference>
<evidence type="ECO:0000259" key="5">
    <source>
        <dbReference type="PROSITE" id="PS51192"/>
    </source>
</evidence>
<dbReference type="EMBL" id="JAVREP010000007">
    <property type="protein sequence ID" value="MDT0329192.1"/>
    <property type="molecule type" value="Genomic_DNA"/>
</dbReference>
<feature type="coiled-coil region" evidence="3">
    <location>
        <begin position="1543"/>
        <end position="1577"/>
    </location>
</feature>
<dbReference type="SMART" id="SM00220">
    <property type="entry name" value="S_TKc"/>
    <property type="match status" value="1"/>
</dbReference>
<reference evidence="8" key="1">
    <citation type="submission" date="2023-07" db="EMBL/GenBank/DDBJ databases">
        <title>30 novel species of actinomycetes from the DSMZ collection.</title>
        <authorList>
            <person name="Nouioui I."/>
        </authorList>
    </citation>
    <scope>NUCLEOTIDE SEQUENCE [LARGE SCALE GENOMIC DNA]</scope>
    <source>
        <strain evidence="8">DSM 44743</strain>
    </source>
</reference>
<keyword evidence="3" id="KW-0175">Coiled coil</keyword>
<evidence type="ECO:0000313" key="7">
    <source>
        <dbReference type="EMBL" id="MDT0329192.1"/>
    </source>
</evidence>
<proteinExistence type="predicted"/>
<dbReference type="InterPro" id="IPR014001">
    <property type="entry name" value="Helicase_ATP-bd"/>
</dbReference>
<keyword evidence="7" id="KW-0418">Kinase</keyword>
<name>A0ABU2M945_9ACTN</name>
<dbReference type="SUPFAM" id="SSF52980">
    <property type="entry name" value="Restriction endonuclease-like"/>
    <property type="match status" value="1"/>
</dbReference>
<dbReference type="SMART" id="SM00487">
    <property type="entry name" value="DEXDc"/>
    <property type="match status" value="1"/>
</dbReference>
<keyword evidence="8" id="KW-1185">Reference proteome</keyword>
<organism evidence="7 8">
    <name type="scientific">Nocardiopsis lambiniae</name>
    <dbReference type="NCBI Taxonomy" id="3075539"/>
    <lineage>
        <taxon>Bacteria</taxon>
        <taxon>Bacillati</taxon>
        <taxon>Actinomycetota</taxon>
        <taxon>Actinomycetes</taxon>
        <taxon>Streptosporangiales</taxon>
        <taxon>Nocardiopsidaceae</taxon>
        <taxon>Nocardiopsis</taxon>
    </lineage>
</organism>
<feature type="domain" description="Helicase ATP-binding" evidence="5">
    <location>
        <begin position="441"/>
        <end position="637"/>
    </location>
</feature>
<dbReference type="PROSITE" id="PS51192">
    <property type="entry name" value="HELICASE_ATP_BIND_1"/>
    <property type="match status" value="1"/>
</dbReference>
<dbReference type="InterPro" id="IPR018973">
    <property type="entry name" value="MZB"/>
</dbReference>
<keyword evidence="7" id="KW-0808">Transferase</keyword>
<evidence type="ECO:0000256" key="2">
    <source>
        <dbReference type="ARBA" id="ARBA00022840"/>
    </source>
</evidence>
<sequence length="2097" mass="234117">MERQYVADRFRLDGIIDRGNMGEVHRAEDTRPPEGTPEQDRRVAVKLILRRRSGAPVDPGDKSVKRFLREVDIMRRFEHPRIPRVVDGGMDITGGDHLPYLAMELLDGRTLRDLSDDVPQVPVSWAAAIGAQISDALYTAHAEGVVHRDLKPANVMITRGGLVKVLDFGMGRIVDDPDLTKLTSTDTTVGTARYMAPEQFQGAKVTYAADLYALGCVLYELLTGAPPFDGVTNFELGYKHNNDGIPPLGMLRADLPGPFTHLIEHLLKKNPAERPGDAAEVRDTLRSLATASGAPGTAPTVDAWAEFDPRDHLPVPAPAPVLPDSTTVRPVHDAPLGVMDVFSLHERLISEYRDFTQGGTVLRDERIAAYLKQDLDAKSQWPDPWLSLNPFFASGGTVPELVSEGLLHPETARIFQAQKKEGSTVCDGRPLTLHRHQREAIETAQSGRSYVLTTGTGSGKSLSYIVPIVDRVLKERDREKAGGNHSKRVRAIIVYPMNALANSQLNELSKFLVDGYGQGREPVTFARYTGQEGEEARKRLRDDPPDILLTNYVMLELMLTRPDDRRSLIKMARGLDFLVFDELHTYRGRQGADVALLIRRVRQACEAPDVQCVGTSATMSSEGTLDDQKNVVADVASKIFGTRVDPGDVITETLVRATADDPQDGPVRVPAERLSQDAPRAYNDLYRDPLARWIESAFGLVADPDTGRLVRRRPTKVEDAAAELSRATGVPVERCVEAIRRTLEAGAEAFHPGNRRPLFAFRLHQFLSKGDTVHTTLEHPEERHLTRDYQLELPGSDGHLLLPLAFCRECGQEYMTVWRVETATGTFYRSRRDSVPSEKDAVEGYLYVSPDSPWPAGLDEVLRRDLLPDSWIEVDDNGQENVNKNYRDHVPRAVTVDPRGTEGQGELPAAFIRSPFLFCLHCGVSYENKRGKDFAKLATLDQEGRSSATSLVSGTIVRALKAVPEEALPKEARKLLTFVDNRQDASLQAGHFNDFVQVVELRGGLYRALIEAGEDGLNSEDLASRVAEALALAPEDYAKTPGQAPRLAAQAASTLRDVLAFRLYLDLERGWRVTMPNLEQTGLLKVDYADLEWTAQQQDRWDRTFSPLRSADPHLRTRILRALMDEMRRALAIDTPYFRDEAFESLQNASETRLTESWSLARGDRAKVAVAYPAPSKRTLNPNGLFLSGRGKYAKFLKRVDDSFKNLSTHELQQAIADLLEVLADAGLLTRVKTVPGHARHRFHRTDGEAVTGYQVDAGCLLWKAGEGRFGAQDPLTRTYASGDGPRVNTFFRDLYRGAARTLTGLVAREHTAQVPPEVREEREAQFSKADLRLLYCSPTMELGVDIKELNAVMMRNVPPTPANYAQRSGRGGRSGQPALITTYCATGNSHDQYYFRHSDKMVAGVVQAPRLELANEDLVAAHLQGIWLAETGLKLGRAVPEVIDIGYDEDQRVPAPELPLNSDAHAKAFDEGARRRAIAAAREVFDDVLPQLEAMTWWDDSWLERMVQSAPQRFDKAFGRWRELFRAALVDQAEQNRRRLDHSLSERDRNQAKRRREEAEVQIALLKNESQESKSLLSDFNPYRYLASEGFLPGYSFPRLPLAAYIPTRRTRFDEGDFLQRPRFVAIREFGPGALIYHEGARYQVTRIQLPPDSTGDVVTTSAVRCANCGYHHAPEQRVDRCLLCKEKLTGLTPNLLQLHTVYTTKREKISSDEEERRRAGFRLVTSYSFADHGGGREGRQDAKVSDGAGSLATLHYGDSATVRITNLGRLRAKDDEPDGFWLDPTTGKWLNEATAKKAVGDTSETPLVEDGPDAGEERVHKKRVIPYVEDRRNILVLHLDRALPQEQALTLMYALERGIEAAFELEDSELTSELLPPEDGPRERMLFTEAAEGGAGVLRRIQHDRDALATAARAALEICHIDPDTGVDHDGDKVCARGCYDCLLTYYNQTHHQLIDRRLIRDLLLRLSDAETLPTGLGVSRTDQMKTLSFQSDTGLEQRFVTWLKEHGHRLPDEAQVFVPEASARPDFVYRLPNAAVAVFVDGPVHDDATVAQRDAEAEDRLLDAGWEVVRVPHDADWSLVVREHQDYFGPGTRR</sequence>
<dbReference type="RefSeq" id="WP_311511856.1">
    <property type="nucleotide sequence ID" value="NZ_JAVREP010000007.1"/>
</dbReference>
<protein>
    <submittedName>
        <fullName evidence="7">Protein kinase</fullName>
    </submittedName>
</protein>
<gene>
    <name evidence="7" type="ORF">RM479_12285</name>
</gene>
<dbReference type="CDD" id="cd17923">
    <property type="entry name" value="DEXHc_Hrq1-like"/>
    <property type="match status" value="1"/>
</dbReference>
<dbReference type="PANTHER" id="PTHR47962:SF5">
    <property type="entry name" value="ATP-DEPENDENT HELICASE LHR-RELATED"/>
    <property type="match status" value="1"/>
</dbReference>
<dbReference type="InterPro" id="IPR052511">
    <property type="entry name" value="ATP-dep_Helicase"/>
</dbReference>
<dbReference type="CDD" id="cd14014">
    <property type="entry name" value="STKc_PknB_like"/>
    <property type="match status" value="1"/>
</dbReference>
<dbReference type="InterPro" id="IPR027417">
    <property type="entry name" value="P-loop_NTPase"/>
</dbReference>
<evidence type="ECO:0000256" key="1">
    <source>
        <dbReference type="ARBA" id="ARBA00022741"/>
    </source>
</evidence>
<dbReference type="Pfam" id="PF00270">
    <property type="entry name" value="DEAD"/>
    <property type="match status" value="1"/>
</dbReference>
<dbReference type="SUPFAM" id="SSF56112">
    <property type="entry name" value="Protein kinase-like (PK-like)"/>
    <property type="match status" value="1"/>
</dbReference>
<dbReference type="SMART" id="SM00490">
    <property type="entry name" value="HELICc"/>
    <property type="match status" value="1"/>
</dbReference>
<dbReference type="InterPro" id="IPR008271">
    <property type="entry name" value="Ser/Thr_kinase_AS"/>
</dbReference>
<dbReference type="InterPro" id="IPR011545">
    <property type="entry name" value="DEAD/DEAH_box_helicase_dom"/>
</dbReference>
<dbReference type="InterPro" id="IPR001650">
    <property type="entry name" value="Helicase_C-like"/>
</dbReference>
<dbReference type="PANTHER" id="PTHR47962">
    <property type="entry name" value="ATP-DEPENDENT HELICASE LHR-RELATED-RELATED"/>
    <property type="match status" value="1"/>
</dbReference>
<feature type="domain" description="Protein kinase" evidence="4">
    <location>
        <begin position="10"/>
        <end position="286"/>
    </location>
</feature>
<dbReference type="SUPFAM" id="SSF52540">
    <property type="entry name" value="P-loop containing nucleoside triphosphate hydrolases"/>
    <property type="match status" value="2"/>
</dbReference>
<dbReference type="PROSITE" id="PS00108">
    <property type="entry name" value="PROTEIN_KINASE_ST"/>
    <property type="match status" value="1"/>
</dbReference>
<keyword evidence="2" id="KW-0067">ATP-binding</keyword>
<evidence type="ECO:0000259" key="4">
    <source>
        <dbReference type="PROSITE" id="PS50011"/>
    </source>
</evidence>